<feature type="transmembrane region" description="Helical" evidence="1">
    <location>
        <begin position="123"/>
        <end position="144"/>
    </location>
</feature>
<dbReference type="KEGG" id="more:E1B28_008407"/>
<feature type="transmembrane region" description="Helical" evidence="1">
    <location>
        <begin position="179"/>
        <end position="202"/>
    </location>
</feature>
<comment type="caution">
    <text evidence="2">The sequence shown here is derived from an EMBL/GenBank/DDBJ whole genome shotgun (WGS) entry which is preliminary data.</text>
</comment>
<keyword evidence="1" id="KW-0472">Membrane</keyword>
<feature type="transmembrane region" description="Helical" evidence="1">
    <location>
        <begin position="85"/>
        <end position="108"/>
    </location>
</feature>
<sequence>MPVIWGFDLSEMHWSAFGHANMFDRRWHLRRERFVVYQLAMLICLAAECTATYSLDKYEDLQKHVEAWSGHRAHLFNNDIIDAEITTIVFCVMVATLFGADFFFLLFFPRRRYPAWYTITKKIFAVVITAGVFAAAVLSTVIVARNSATISGVSAEEAKSLTDLYFRPPLQYNKWAVNIAYVCVLWPGFLATAASTVILFIAADWDAVHGTDPRDETLREKGHEVADTGSP</sequence>
<keyword evidence="3" id="KW-1185">Reference proteome</keyword>
<dbReference type="RefSeq" id="XP_043008495.1">
    <property type="nucleotide sequence ID" value="XM_043153211.1"/>
</dbReference>
<keyword evidence="1" id="KW-1133">Transmembrane helix</keyword>
<evidence type="ECO:0000256" key="1">
    <source>
        <dbReference type="SAM" id="Phobius"/>
    </source>
</evidence>
<accession>A0A9P7RYH0</accession>
<dbReference type="GeneID" id="66077483"/>
<keyword evidence="1" id="KW-0812">Transmembrane</keyword>
<organism evidence="2 3">
    <name type="scientific">Marasmius oreades</name>
    <name type="common">fairy-ring Marasmius</name>
    <dbReference type="NCBI Taxonomy" id="181124"/>
    <lineage>
        <taxon>Eukaryota</taxon>
        <taxon>Fungi</taxon>
        <taxon>Dikarya</taxon>
        <taxon>Basidiomycota</taxon>
        <taxon>Agaricomycotina</taxon>
        <taxon>Agaricomycetes</taxon>
        <taxon>Agaricomycetidae</taxon>
        <taxon>Agaricales</taxon>
        <taxon>Marasmiineae</taxon>
        <taxon>Marasmiaceae</taxon>
        <taxon>Marasmius</taxon>
    </lineage>
</organism>
<protein>
    <submittedName>
        <fullName evidence="2">Uncharacterized protein</fullName>
    </submittedName>
</protein>
<reference evidence="2" key="1">
    <citation type="journal article" date="2021" name="Genome Biol. Evol.">
        <title>The assembled and annotated genome of the fairy-ring fungus Marasmius oreades.</title>
        <authorList>
            <person name="Hiltunen M."/>
            <person name="Ament-Velasquez S.L."/>
            <person name="Johannesson H."/>
        </authorList>
    </citation>
    <scope>NUCLEOTIDE SEQUENCE</scope>
    <source>
        <strain evidence="2">03SP1</strain>
    </source>
</reference>
<proteinExistence type="predicted"/>
<dbReference type="AlphaFoldDB" id="A0A9P7RYH0"/>
<dbReference type="EMBL" id="CM032185">
    <property type="protein sequence ID" value="KAG7092025.1"/>
    <property type="molecule type" value="Genomic_DNA"/>
</dbReference>
<dbReference type="Proteomes" id="UP001049176">
    <property type="component" value="Chromosome 5"/>
</dbReference>
<name>A0A9P7RYH0_9AGAR</name>
<evidence type="ECO:0000313" key="3">
    <source>
        <dbReference type="Proteomes" id="UP001049176"/>
    </source>
</evidence>
<dbReference type="OrthoDB" id="3596006at2759"/>
<gene>
    <name evidence="2" type="ORF">E1B28_008407</name>
</gene>
<feature type="transmembrane region" description="Helical" evidence="1">
    <location>
        <begin position="34"/>
        <end position="55"/>
    </location>
</feature>
<evidence type="ECO:0000313" key="2">
    <source>
        <dbReference type="EMBL" id="KAG7092025.1"/>
    </source>
</evidence>